<dbReference type="EMBL" id="JAYGHY010000013">
    <property type="protein sequence ID" value="MEA5442136.1"/>
    <property type="molecule type" value="Genomic_DNA"/>
</dbReference>
<feature type="region of interest" description="Disordered" evidence="1">
    <location>
        <begin position="101"/>
        <end position="121"/>
    </location>
</feature>
<keyword evidence="3" id="KW-1185">Reference proteome</keyword>
<reference evidence="2 3" key="1">
    <citation type="submission" date="2023-12" db="EMBL/GenBank/DDBJ databases">
        <title>Baltic Sea Cyanobacteria.</title>
        <authorList>
            <person name="Delbaje E."/>
            <person name="Fewer D.P."/>
            <person name="Shishido T.K."/>
        </authorList>
    </citation>
    <scope>NUCLEOTIDE SEQUENCE [LARGE SCALE GENOMIC DNA]</scope>
    <source>
        <strain evidence="2 3">UHCC 0281</strain>
    </source>
</reference>
<sequence length="121" mass="12232">MEAAVGKHLFAALLAEGIKALAAVLQQPVALVIAQLVAADQAVVAIALGGDAVAGEHPAHHALPRIRRATSCAGAGAWGHHGGCDRGWHLPFEVPSPFAMPTLHEGSVSGSTPATQDGDPL</sequence>
<organism evidence="2 3">
    <name type="scientific">Cyanobium gracile UHCC 0281</name>
    <dbReference type="NCBI Taxonomy" id="3110309"/>
    <lineage>
        <taxon>Bacteria</taxon>
        <taxon>Bacillati</taxon>
        <taxon>Cyanobacteriota</taxon>
        <taxon>Cyanophyceae</taxon>
        <taxon>Synechococcales</taxon>
        <taxon>Prochlorococcaceae</taxon>
        <taxon>Cyanobium</taxon>
    </lineage>
</organism>
<proteinExistence type="predicted"/>
<evidence type="ECO:0000256" key="1">
    <source>
        <dbReference type="SAM" id="MobiDB-lite"/>
    </source>
</evidence>
<name>A0ABU5SUI7_9CYAN</name>
<evidence type="ECO:0000313" key="2">
    <source>
        <dbReference type="EMBL" id="MEA5442136.1"/>
    </source>
</evidence>
<gene>
    <name evidence="2" type="ORF">VB739_06185</name>
</gene>
<protein>
    <submittedName>
        <fullName evidence="2">Uncharacterized protein</fullName>
    </submittedName>
</protein>
<dbReference type="RefSeq" id="WP_323356222.1">
    <property type="nucleotide sequence ID" value="NZ_JAYGHY010000013.1"/>
</dbReference>
<dbReference type="Proteomes" id="UP001302329">
    <property type="component" value="Unassembled WGS sequence"/>
</dbReference>
<comment type="caution">
    <text evidence="2">The sequence shown here is derived from an EMBL/GenBank/DDBJ whole genome shotgun (WGS) entry which is preliminary data.</text>
</comment>
<evidence type="ECO:0000313" key="3">
    <source>
        <dbReference type="Proteomes" id="UP001302329"/>
    </source>
</evidence>
<accession>A0ABU5SUI7</accession>